<keyword evidence="3" id="KW-1185">Reference proteome</keyword>
<protein>
    <submittedName>
        <fullName evidence="2">Uncharacterized protein</fullName>
    </submittedName>
</protein>
<proteinExistence type="predicted"/>
<keyword evidence="1" id="KW-0812">Transmembrane</keyword>
<evidence type="ECO:0000256" key="1">
    <source>
        <dbReference type="SAM" id="Phobius"/>
    </source>
</evidence>
<name>A0ABR2Y2S2_9PEZI</name>
<organism evidence="2 3">
    <name type="scientific">Seiridium cardinale</name>
    <dbReference type="NCBI Taxonomy" id="138064"/>
    <lineage>
        <taxon>Eukaryota</taxon>
        <taxon>Fungi</taxon>
        <taxon>Dikarya</taxon>
        <taxon>Ascomycota</taxon>
        <taxon>Pezizomycotina</taxon>
        <taxon>Sordariomycetes</taxon>
        <taxon>Xylariomycetidae</taxon>
        <taxon>Amphisphaeriales</taxon>
        <taxon>Sporocadaceae</taxon>
        <taxon>Seiridium</taxon>
    </lineage>
</organism>
<dbReference type="EMBL" id="JARVKM010000006">
    <property type="protein sequence ID" value="KAK9780383.1"/>
    <property type="molecule type" value="Genomic_DNA"/>
</dbReference>
<accession>A0ABR2Y2S2</accession>
<gene>
    <name evidence="2" type="ORF">SCAR479_02498</name>
</gene>
<feature type="transmembrane region" description="Helical" evidence="1">
    <location>
        <begin position="189"/>
        <end position="205"/>
    </location>
</feature>
<evidence type="ECO:0000313" key="2">
    <source>
        <dbReference type="EMBL" id="KAK9780383.1"/>
    </source>
</evidence>
<dbReference type="Proteomes" id="UP001465668">
    <property type="component" value="Unassembled WGS sequence"/>
</dbReference>
<sequence>MATYSMESLNGTSRSFRLEQQIMAENNHIYYTAEALVSGFMFTFIFAFHTRLTVLTFAKKFRRRTNTPLLLHVAAGVFELVRLHYYRARYGALAHPPDLLDLVTCLIQVVTNLQLAKTSRRGDPYSTRACYQAGGILRLALEVAAFARGDAIIHAASVKCLHSFIYTRLVIFVATNILRLDLRLPLSKLYAYGVFLGAVLAVNEGGLPMGVPFYIVMIGAVMGLNRLTSDATLKSEDSYSKNTMKLLHFLRQWGFTELKTIKRLESPPELDLRVKDEYINSQSPEMPGTIEGPMEAVMKE</sequence>
<feature type="transmembrane region" description="Helical" evidence="1">
    <location>
        <begin position="28"/>
        <end position="48"/>
    </location>
</feature>
<evidence type="ECO:0000313" key="3">
    <source>
        <dbReference type="Proteomes" id="UP001465668"/>
    </source>
</evidence>
<reference evidence="2 3" key="1">
    <citation type="submission" date="2024-02" db="EMBL/GenBank/DDBJ databases">
        <title>First draft genome assembly of two strains of Seiridium cardinale.</title>
        <authorList>
            <person name="Emiliani G."/>
            <person name="Scali E."/>
        </authorList>
    </citation>
    <scope>NUCLEOTIDE SEQUENCE [LARGE SCALE GENOMIC DNA]</scope>
    <source>
        <strain evidence="2 3">BM-138-000479</strain>
    </source>
</reference>
<keyword evidence="1" id="KW-0472">Membrane</keyword>
<keyword evidence="1" id="KW-1133">Transmembrane helix</keyword>
<comment type="caution">
    <text evidence="2">The sequence shown here is derived from an EMBL/GenBank/DDBJ whole genome shotgun (WGS) entry which is preliminary data.</text>
</comment>